<organism evidence="8 9">
    <name type="scientific">Mesorhabditis belari</name>
    <dbReference type="NCBI Taxonomy" id="2138241"/>
    <lineage>
        <taxon>Eukaryota</taxon>
        <taxon>Metazoa</taxon>
        <taxon>Ecdysozoa</taxon>
        <taxon>Nematoda</taxon>
        <taxon>Chromadorea</taxon>
        <taxon>Rhabditida</taxon>
        <taxon>Rhabditina</taxon>
        <taxon>Rhabditomorpha</taxon>
        <taxon>Rhabditoidea</taxon>
        <taxon>Rhabditidae</taxon>
        <taxon>Mesorhabditinae</taxon>
        <taxon>Mesorhabditis</taxon>
    </lineage>
</organism>
<dbReference type="FunFam" id="4.10.1040.10:FF:000001">
    <property type="entry name" value="doublesex- and mab-3-related transcription factor 1"/>
    <property type="match status" value="1"/>
</dbReference>
<dbReference type="GO" id="GO:0000981">
    <property type="term" value="F:DNA-binding transcription factor activity, RNA polymerase II-specific"/>
    <property type="evidence" value="ECO:0007669"/>
    <property type="project" value="TreeGrafter"/>
</dbReference>
<feature type="DNA-binding region" description="DM" evidence="5">
    <location>
        <begin position="151"/>
        <end position="198"/>
    </location>
</feature>
<dbReference type="Proteomes" id="UP000887575">
    <property type="component" value="Unassembled WGS sequence"/>
</dbReference>
<accession>A0AAF3J9L7</accession>
<evidence type="ECO:0000256" key="3">
    <source>
        <dbReference type="ARBA" id="ARBA00023125"/>
    </source>
</evidence>
<feature type="compositionally biased region" description="Basic and acidic residues" evidence="6">
    <location>
        <begin position="136"/>
        <end position="147"/>
    </location>
</feature>
<name>A0AAF3J9L7_9BILA</name>
<comment type="subcellular location">
    <subcellularLocation>
        <location evidence="5">Nucleus</location>
    </subcellularLocation>
</comment>
<evidence type="ECO:0000256" key="4">
    <source>
        <dbReference type="ARBA" id="ARBA00023242"/>
    </source>
</evidence>
<dbReference type="Gene3D" id="4.10.1040.10">
    <property type="entry name" value="DM DNA-binding domain"/>
    <property type="match status" value="2"/>
</dbReference>
<keyword evidence="4 5" id="KW-0539">Nucleus</keyword>
<keyword evidence="1 5" id="KW-0479">Metal-binding</keyword>
<dbReference type="AlphaFoldDB" id="A0AAF3J9L7"/>
<feature type="domain" description="DM" evidence="7">
    <location>
        <begin position="28"/>
        <end position="77"/>
    </location>
</feature>
<dbReference type="InterPro" id="IPR026607">
    <property type="entry name" value="DMRT"/>
</dbReference>
<evidence type="ECO:0000256" key="2">
    <source>
        <dbReference type="ARBA" id="ARBA00022833"/>
    </source>
</evidence>
<protein>
    <submittedName>
        <fullName evidence="9">DM domain-containing protein</fullName>
    </submittedName>
</protein>
<dbReference type="SMART" id="SM00301">
    <property type="entry name" value="DM"/>
    <property type="match status" value="2"/>
</dbReference>
<dbReference type="PROSITE" id="PS50809">
    <property type="entry name" value="DM_2"/>
    <property type="match status" value="2"/>
</dbReference>
<feature type="region of interest" description="Disordered" evidence="6">
    <location>
        <begin position="121"/>
        <end position="147"/>
    </location>
</feature>
<dbReference type="GO" id="GO:0046872">
    <property type="term" value="F:metal ion binding"/>
    <property type="evidence" value="ECO:0007669"/>
    <property type="project" value="UniProtKB-KW"/>
</dbReference>
<evidence type="ECO:0000313" key="8">
    <source>
        <dbReference type="Proteomes" id="UP000887575"/>
    </source>
</evidence>
<evidence type="ECO:0000256" key="1">
    <source>
        <dbReference type="ARBA" id="ARBA00022723"/>
    </source>
</evidence>
<dbReference type="PANTHER" id="PTHR12322:SF110">
    <property type="entry name" value="DOUBLESEX- AND MAB-3-RELATED TRANSCRIPTION FACTOR DMD-10"/>
    <property type="match status" value="1"/>
</dbReference>
<dbReference type="InterPro" id="IPR001275">
    <property type="entry name" value="DM_DNA-bd"/>
</dbReference>
<evidence type="ECO:0000256" key="6">
    <source>
        <dbReference type="SAM" id="MobiDB-lite"/>
    </source>
</evidence>
<dbReference type="GO" id="GO:0007548">
    <property type="term" value="P:sex differentiation"/>
    <property type="evidence" value="ECO:0007669"/>
    <property type="project" value="TreeGrafter"/>
</dbReference>
<dbReference type="PROSITE" id="PS40000">
    <property type="entry name" value="DM_1"/>
    <property type="match status" value="2"/>
</dbReference>
<dbReference type="GO" id="GO:0000978">
    <property type="term" value="F:RNA polymerase II cis-regulatory region sequence-specific DNA binding"/>
    <property type="evidence" value="ECO:0007669"/>
    <property type="project" value="TreeGrafter"/>
</dbReference>
<dbReference type="Pfam" id="PF00751">
    <property type="entry name" value="DM"/>
    <property type="match status" value="2"/>
</dbReference>
<feature type="DNA-binding region" description="DM" evidence="5">
    <location>
        <begin position="28"/>
        <end position="77"/>
    </location>
</feature>
<sequence>MNIIDIVPELFSSVSPSQPEAEKRIYYCQRCLNHGLRLQRKNHKQVCQFRHCPCSDCQMVDRRRELNSRLLQMEISPPQPLVPALVPALVQVLSISSTSSISSNSSESLSEGPLNLSCASSAASELSSPPPPNLLESHDSPGKIKERRPNCQRCAQHNLANRLKGHKRVCPFRECICAKCLVVVERQRLMADQIKLRRRQKKEKLSLQERPVSVSPPIQIEPVVCPKCTQQAISYSQLLCLLDPCSPIEPLATLSVLLQNCQHKEE</sequence>
<keyword evidence="2 5" id="KW-0862">Zinc</keyword>
<dbReference type="GO" id="GO:0005634">
    <property type="term" value="C:nucleus"/>
    <property type="evidence" value="ECO:0007669"/>
    <property type="project" value="UniProtKB-SubCell"/>
</dbReference>
<dbReference type="SUPFAM" id="SSF82927">
    <property type="entry name" value="Cysteine-rich DNA binding domain, (DM domain)"/>
    <property type="match status" value="2"/>
</dbReference>
<proteinExistence type="predicted"/>
<reference evidence="9" key="1">
    <citation type="submission" date="2024-02" db="UniProtKB">
        <authorList>
            <consortium name="WormBaseParasite"/>
        </authorList>
    </citation>
    <scope>IDENTIFICATION</scope>
</reference>
<dbReference type="InterPro" id="IPR036407">
    <property type="entry name" value="DM_DNA-bd_sf"/>
</dbReference>
<evidence type="ECO:0000259" key="7">
    <source>
        <dbReference type="PROSITE" id="PS50809"/>
    </source>
</evidence>
<keyword evidence="8" id="KW-1185">Reference proteome</keyword>
<feature type="domain" description="DM" evidence="7">
    <location>
        <begin position="151"/>
        <end position="198"/>
    </location>
</feature>
<keyword evidence="3 5" id="KW-0238">DNA-binding</keyword>
<dbReference type="PANTHER" id="PTHR12322">
    <property type="entry name" value="DOUBLESEX AND MAB-3 RELATED TRANSCRIPTION FACTOR DMRT"/>
    <property type="match status" value="1"/>
</dbReference>
<dbReference type="WBParaSite" id="MBELARI_LOCUS4976">
    <property type="protein sequence ID" value="MBELARI_LOCUS4976"/>
    <property type="gene ID" value="MBELARI_LOCUS4976"/>
</dbReference>
<evidence type="ECO:0000256" key="5">
    <source>
        <dbReference type="PROSITE-ProRule" id="PRU00070"/>
    </source>
</evidence>
<evidence type="ECO:0000313" key="9">
    <source>
        <dbReference type="WBParaSite" id="MBELARI_LOCUS4976"/>
    </source>
</evidence>